<evidence type="ECO:0000313" key="2">
    <source>
        <dbReference type="Proteomes" id="UP000233469"/>
    </source>
</evidence>
<name>A0A2N1MFC2_9GLOM</name>
<reference evidence="1 2" key="1">
    <citation type="submission" date="2016-04" db="EMBL/GenBank/DDBJ databases">
        <title>Genome analyses suggest a sexual origin of heterokaryosis in a supposedly ancient asexual fungus.</title>
        <authorList>
            <person name="Ropars J."/>
            <person name="Sedzielewska K."/>
            <person name="Noel J."/>
            <person name="Charron P."/>
            <person name="Farinelli L."/>
            <person name="Marton T."/>
            <person name="Kruger M."/>
            <person name="Pelin A."/>
            <person name="Brachmann A."/>
            <person name="Corradi N."/>
        </authorList>
    </citation>
    <scope>NUCLEOTIDE SEQUENCE [LARGE SCALE GENOMIC DNA]</scope>
    <source>
        <strain evidence="1 2">C2</strain>
    </source>
</reference>
<sequence>MANKQYHKVLVNDQVTQFHQPIIISSKPDQNSERSELNRPNIFTIQTNFQKIYGLLKKLLEQEEVPLEYNIPPPIWVIDEANMFSQLEGSEEGEVLLKSILNWMVANTKEKGRFHIVLTSSDPFFFNWIVDIYKKEAEEYFEKHVLPRYGCKELEGNVRRITGTRMMIIDKYVKEYKNCEGELESYESEYNKLRYGLHPNHPKS</sequence>
<dbReference type="InterPro" id="IPR051667">
    <property type="entry name" value="Archaeal_ATPase_domain"/>
</dbReference>
<dbReference type="VEuPathDB" id="FungiDB:RhiirA1_539980"/>
<dbReference type="PANTHER" id="PTHR37096">
    <property type="entry name" value="YALI0E33429P"/>
    <property type="match status" value="1"/>
</dbReference>
<evidence type="ECO:0000313" key="1">
    <source>
        <dbReference type="EMBL" id="PKK60324.1"/>
    </source>
</evidence>
<dbReference type="VEuPathDB" id="FungiDB:RhiirFUN_016044"/>
<reference evidence="1 2" key="2">
    <citation type="submission" date="2017-10" db="EMBL/GenBank/DDBJ databases">
        <title>Extensive intraspecific genome diversity in a model arbuscular mycorrhizal fungus.</title>
        <authorList>
            <person name="Chen E.C.H."/>
            <person name="Morin E."/>
            <person name="Baudet D."/>
            <person name="Noel J."/>
            <person name="Ndikumana S."/>
            <person name="Charron P."/>
            <person name="St-Onge C."/>
            <person name="Giorgi J."/>
            <person name="Grigoriev I.V."/>
            <person name="Roux C."/>
            <person name="Martin F.M."/>
            <person name="Corradi N."/>
        </authorList>
    </citation>
    <scope>NUCLEOTIDE SEQUENCE [LARGE SCALE GENOMIC DNA]</scope>
    <source>
        <strain evidence="1 2">C2</strain>
    </source>
</reference>
<dbReference type="Proteomes" id="UP000233469">
    <property type="component" value="Unassembled WGS sequence"/>
</dbReference>
<organism evidence="1 2">
    <name type="scientific">Rhizophagus irregularis</name>
    <dbReference type="NCBI Taxonomy" id="588596"/>
    <lineage>
        <taxon>Eukaryota</taxon>
        <taxon>Fungi</taxon>
        <taxon>Fungi incertae sedis</taxon>
        <taxon>Mucoromycota</taxon>
        <taxon>Glomeromycotina</taxon>
        <taxon>Glomeromycetes</taxon>
        <taxon>Glomerales</taxon>
        <taxon>Glomeraceae</taxon>
        <taxon>Rhizophagus</taxon>
    </lineage>
</organism>
<dbReference type="VEuPathDB" id="FungiDB:FUN_010752"/>
<dbReference type="AlphaFoldDB" id="A0A2N1MFC2"/>
<comment type="caution">
    <text evidence="1">The sequence shown here is derived from an EMBL/GenBank/DDBJ whole genome shotgun (WGS) entry which is preliminary data.</text>
</comment>
<dbReference type="EMBL" id="LLXL01002636">
    <property type="protein sequence ID" value="PKK60324.1"/>
    <property type="molecule type" value="Genomic_DNA"/>
</dbReference>
<evidence type="ECO:0008006" key="3">
    <source>
        <dbReference type="Google" id="ProtNLM"/>
    </source>
</evidence>
<dbReference type="PANTHER" id="PTHR37096:SF1">
    <property type="entry name" value="AAA+ ATPASE DOMAIN-CONTAINING PROTEIN"/>
    <property type="match status" value="1"/>
</dbReference>
<protein>
    <recommendedName>
        <fullName evidence="3">ATPase domain-containing protein</fullName>
    </recommendedName>
</protein>
<accession>A0A2N1MFC2</accession>
<proteinExistence type="predicted"/>
<gene>
    <name evidence="1" type="ORF">RhiirC2_793486</name>
</gene>